<dbReference type="GO" id="GO:0005634">
    <property type="term" value="C:nucleus"/>
    <property type="evidence" value="ECO:0007669"/>
    <property type="project" value="TreeGrafter"/>
</dbReference>
<dbReference type="InterPro" id="IPR008271">
    <property type="entry name" value="Ser/Thr_kinase_AS"/>
</dbReference>
<feature type="region of interest" description="Disordered" evidence="7">
    <location>
        <begin position="1"/>
        <end position="53"/>
    </location>
</feature>
<dbReference type="Gene3D" id="3.30.200.20">
    <property type="entry name" value="Phosphorylase Kinase, domain 1"/>
    <property type="match status" value="1"/>
</dbReference>
<feature type="binding site" evidence="6">
    <location>
        <position position="151"/>
    </location>
    <ligand>
        <name>ATP</name>
        <dbReference type="ChEBI" id="CHEBI:30616"/>
    </ligand>
</feature>
<feature type="non-terminal residue" evidence="9">
    <location>
        <position position="1"/>
    </location>
</feature>
<dbReference type="InterPro" id="IPR051175">
    <property type="entry name" value="CLK_kinases"/>
</dbReference>
<dbReference type="InterPro" id="IPR011009">
    <property type="entry name" value="Kinase-like_dom_sf"/>
</dbReference>
<name>A0A813GHA8_POLGL</name>
<sequence length="1057" mass="116453">TNTWWQPAAQLQPGSGPGWGCSGGNAPEHRSRSRRGWSPRGVPQQNNSVGYWPQADPYATYHGLVAHANYANGEPPAAKKHNSERSSSSHSSGSAGSKKSDSGGDEIVHFSWSVGMVLHDRYQIEELLGDGTFGRVVLAMDAKENRQVAIKIIRDVKRYMENAKIEAAILKDIRKADASGSSRCSLMYDTFTHDSKFFCLVLEPLGMSLYDFIKKNHFRGFWVQDIQVFAKQSLKALKFLHKELKMTHTDLKPENILLQTMVPARPSRFPREKAWQEAQPQKSSRSKAVPTYLRPVSADIKLIDFGNATYEHEHHSSIINTRQYRGPEVVLELGWNERSDIWSIACIIMELYTGELLFGTHENLEHLAMMERIVGKLPQNLLDGAGDEAKAKYLAQAPAGKSYGDGWQESKVWRLNWPDGASSPTSETHVACQDRLADMTPREHWLLSDFVASLLVHDPKKRPSASEALRHKFLSEQIEETGCTRPESVRPAALMTGGCLGQVAIVLELLPDFMYAKWMLRHMHACFKKPGSSWQAITAYVGFGMQESLVVEVAAKSQGIAEAFREQSSADKSPALASTSEGYPCPLTPGRHSIDADAATSEEFRWREVQEAFKKLRENQEGMHKCLSARSQQSEGLAKQRDEALQRSVNALRLMRDTIRDMQAAPVLDMARKVQRKPEVTAWHDKIAEKFCRPYSFIHEQLPVNVSILPVKLRSDLHRRNPFFFAALSDPGSAKDCSQGCWSPHPAGMHQMPWRRALRPWQSPVVGRSAAQSQADAQSANDSSATSTSVPLLNSPRADAQSANDSSATSTSGCEDVCSSFLLLNDSFATLAASAVGKELTEQCSTAQKHADASFCLLYGQGKGVASCAQAATQLKGLQTECRTIGQDVTQDTSALYYNKTTCKLCSPSSGAQVRRTLTTDVIKCQTMCGQDLGCRGFDHDASRDMCRLFGSCPPSARLDEFGCVWTIYDRPLSEVPTSKPGAGKQGNQTIVGPAGINNNASTTTMRAQRGIAIAGGRPAACCPLVWWSLALVLATMDENLNRRTALTPARGLAGRN</sequence>
<feature type="compositionally biased region" description="Low complexity" evidence="7">
    <location>
        <begin position="769"/>
        <end position="789"/>
    </location>
</feature>
<dbReference type="Gene3D" id="1.10.510.10">
    <property type="entry name" value="Transferase(Phosphotransferase) domain 1"/>
    <property type="match status" value="1"/>
</dbReference>
<evidence type="ECO:0000256" key="4">
    <source>
        <dbReference type="ARBA" id="ARBA00022777"/>
    </source>
</evidence>
<feature type="domain" description="Protein kinase" evidence="8">
    <location>
        <begin position="122"/>
        <end position="474"/>
    </location>
</feature>
<dbReference type="OrthoDB" id="283111at2759"/>
<keyword evidence="4" id="KW-0418">Kinase</keyword>
<dbReference type="PANTHER" id="PTHR45646">
    <property type="entry name" value="SERINE/THREONINE-PROTEIN KINASE DOA-RELATED"/>
    <property type="match status" value="1"/>
</dbReference>
<proteinExistence type="predicted"/>
<dbReference type="PROSITE" id="PS50011">
    <property type="entry name" value="PROTEIN_KINASE_DOM"/>
    <property type="match status" value="1"/>
</dbReference>
<dbReference type="PROSITE" id="PS00107">
    <property type="entry name" value="PROTEIN_KINASE_ATP"/>
    <property type="match status" value="1"/>
</dbReference>
<dbReference type="InterPro" id="IPR000719">
    <property type="entry name" value="Prot_kinase_dom"/>
</dbReference>
<dbReference type="PANTHER" id="PTHR45646:SF11">
    <property type="entry name" value="SERINE_THREONINE-PROTEIN KINASE DOA"/>
    <property type="match status" value="1"/>
</dbReference>
<protein>
    <recommendedName>
        <fullName evidence="8">Protein kinase domain-containing protein</fullName>
    </recommendedName>
</protein>
<keyword evidence="5 6" id="KW-0067">ATP-binding</keyword>
<dbReference type="Proteomes" id="UP000654075">
    <property type="component" value="Unassembled WGS sequence"/>
</dbReference>
<evidence type="ECO:0000256" key="2">
    <source>
        <dbReference type="ARBA" id="ARBA00022679"/>
    </source>
</evidence>
<dbReference type="SMART" id="SM00220">
    <property type="entry name" value="S_TKc"/>
    <property type="match status" value="1"/>
</dbReference>
<dbReference type="AlphaFoldDB" id="A0A813GHA8"/>
<dbReference type="GO" id="GO:0004674">
    <property type="term" value="F:protein serine/threonine kinase activity"/>
    <property type="evidence" value="ECO:0007669"/>
    <property type="project" value="UniProtKB-KW"/>
</dbReference>
<evidence type="ECO:0000256" key="1">
    <source>
        <dbReference type="ARBA" id="ARBA00022527"/>
    </source>
</evidence>
<gene>
    <name evidence="9" type="ORF">PGLA1383_LOCUS40761</name>
</gene>
<keyword evidence="10" id="KW-1185">Reference proteome</keyword>
<feature type="compositionally biased region" description="Low complexity" evidence="7">
    <location>
        <begin position="85"/>
        <end position="97"/>
    </location>
</feature>
<keyword evidence="2" id="KW-0808">Transferase</keyword>
<feature type="compositionally biased region" description="Polar residues" evidence="7">
    <location>
        <begin position="801"/>
        <end position="811"/>
    </location>
</feature>
<feature type="region of interest" description="Disordered" evidence="7">
    <location>
        <begin position="72"/>
        <end position="103"/>
    </location>
</feature>
<dbReference type="SUPFAM" id="SSF56112">
    <property type="entry name" value="Protein kinase-like (PK-like)"/>
    <property type="match status" value="1"/>
</dbReference>
<evidence type="ECO:0000256" key="3">
    <source>
        <dbReference type="ARBA" id="ARBA00022741"/>
    </source>
</evidence>
<dbReference type="InterPro" id="IPR017441">
    <property type="entry name" value="Protein_kinase_ATP_BS"/>
</dbReference>
<evidence type="ECO:0000313" key="10">
    <source>
        <dbReference type="Proteomes" id="UP000654075"/>
    </source>
</evidence>
<keyword evidence="1" id="KW-0723">Serine/threonine-protein kinase</keyword>
<feature type="compositionally biased region" description="Polar residues" evidence="7">
    <location>
        <begin position="570"/>
        <end position="581"/>
    </location>
</feature>
<evidence type="ECO:0000313" key="9">
    <source>
        <dbReference type="EMBL" id="CAE8623497.1"/>
    </source>
</evidence>
<evidence type="ECO:0000256" key="5">
    <source>
        <dbReference type="ARBA" id="ARBA00022840"/>
    </source>
</evidence>
<accession>A0A813GHA8</accession>
<keyword evidence="3 6" id="KW-0547">Nucleotide-binding</keyword>
<dbReference type="EMBL" id="CAJNNV010028184">
    <property type="protein sequence ID" value="CAE8623497.1"/>
    <property type="molecule type" value="Genomic_DNA"/>
</dbReference>
<evidence type="ECO:0000259" key="8">
    <source>
        <dbReference type="PROSITE" id="PS50011"/>
    </source>
</evidence>
<dbReference type="PROSITE" id="PS00108">
    <property type="entry name" value="PROTEIN_KINASE_ST"/>
    <property type="match status" value="1"/>
</dbReference>
<feature type="region of interest" description="Disordered" evidence="7">
    <location>
        <begin position="976"/>
        <end position="996"/>
    </location>
</feature>
<feature type="region of interest" description="Disordered" evidence="7">
    <location>
        <begin position="765"/>
        <end position="811"/>
    </location>
</feature>
<organism evidence="9 10">
    <name type="scientific">Polarella glacialis</name>
    <name type="common">Dinoflagellate</name>
    <dbReference type="NCBI Taxonomy" id="89957"/>
    <lineage>
        <taxon>Eukaryota</taxon>
        <taxon>Sar</taxon>
        <taxon>Alveolata</taxon>
        <taxon>Dinophyceae</taxon>
        <taxon>Suessiales</taxon>
        <taxon>Suessiaceae</taxon>
        <taxon>Polarella</taxon>
    </lineage>
</organism>
<reference evidence="9" key="1">
    <citation type="submission" date="2021-02" db="EMBL/GenBank/DDBJ databases">
        <authorList>
            <person name="Dougan E. K."/>
            <person name="Rhodes N."/>
            <person name="Thang M."/>
            <person name="Chan C."/>
        </authorList>
    </citation>
    <scope>NUCLEOTIDE SEQUENCE</scope>
</reference>
<evidence type="ECO:0000256" key="7">
    <source>
        <dbReference type="SAM" id="MobiDB-lite"/>
    </source>
</evidence>
<dbReference type="CDD" id="cd14134">
    <property type="entry name" value="PKc_CLK"/>
    <property type="match status" value="1"/>
</dbReference>
<feature type="compositionally biased region" description="Polar residues" evidence="7">
    <location>
        <begin position="986"/>
        <end position="996"/>
    </location>
</feature>
<evidence type="ECO:0000256" key="6">
    <source>
        <dbReference type="PROSITE-ProRule" id="PRU10141"/>
    </source>
</evidence>
<dbReference type="Pfam" id="PF00069">
    <property type="entry name" value="Pkinase"/>
    <property type="match status" value="1"/>
</dbReference>
<dbReference type="GO" id="GO:0005524">
    <property type="term" value="F:ATP binding"/>
    <property type="evidence" value="ECO:0007669"/>
    <property type="project" value="UniProtKB-UniRule"/>
</dbReference>
<feature type="region of interest" description="Disordered" evidence="7">
    <location>
        <begin position="565"/>
        <end position="590"/>
    </location>
</feature>
<comment type="caution">
    <text evidence="9">The sequence shown here is derived from an EMBL/GenBank/DDBJ whole genome shotgun (WGS) entry which is preliminary data.</text>
</comment>